<dbReference type="InterPro" id="IPR002082">
    <property type="entry name" value="Asp_carbamoyltransf"/>
</dbReference>
<dbReference type="GO" id="GO:0004070">
    <property type="term" value="F:aspartate carbamoyltransferase activity"/>
    <property type="evidence" value="ECO:0007669"/>
    <property type="project" value="UniProtKB-EC"/>
</dbReference>
<dbReference type="GO" id="GO:0006520">
    <property type="term" value="P:amino acid metabolic process"/>
    <property type="evidence" value="ECO:0007669"/>
    <property type="project" value="InterPro"/>
</dbReference>
<organism evidence="11">
    <name type="scientific">Skeletonema marinoi</name>
    <dbReference type="NCBI Taxonomy" id="267567"/>
    <lineage>
        <taxon>Eukaryota</taxon>
        <taxon>Sar</taxon>
        <taxon>Stramenopiles</taxon>
        <taxon>Ochrophyta</taxon>
        <taxon>Bacillariophyta</taxon>
        <taxon>Coscinodiscophyceae</taxon>
        <taxon>Thalassiosirophycidae</taxon>
        <taxon>Thalassiosirales</taxon>
        <taxon>Skeletonemataceae</taxon>
        <taxon>Skeletonema</taxon>
        <taxon>Skeletonema marinoi-dohrnii complex</taxon>
    </lineage>
</organism>
<comment type="function">
    <text evidence="6">Catalyzes the condensation of carbamoyl phosphate and aspartate to form carbamoyl aspartate and inorganic phosphate, the committed step in the de novo pyrimidine nucleotide biosynthesis pathway.</text>
</comment>
<dbReference type="Pfam" id="PF02729">
    <property type="entry name" value="OTCace_N"/>
    <property type="match status" value="1"/>
</dbReference>
<protein>
    <recommendedName>
        <fullName evidence="3">aspartate carbamoyltransferase</fullName>
        <ecNumber evidence="3">2.1.3.2</ecNumber>
    </recommendedName>
</protein>
<name>A0A7S2KN67_9STRA</name>
<dbReference type="Gene3D" id="3.40.50.1370">
    <property type="entry name" value="Aspartate/ornithine carbamoyltransferase"/>
    <property type="match status" value="2"/>
</dbReference>
<evidence type="ECO:0000256" key="6">
    <source>
        <dbReference type="ARBA" id="ARBA00043884"/>
    </source>
</evidence>
<evidence type="ECO:0000256" key="1">
    <source>
        <dbReference type="ARBA" id="ARBA00004852"/>
    </source>
</evidence>
<evidence type="ECO:0000256" key="3">
    <source>
        <dbReference type="ARBA" id="ARBA00013008"/>
    </source>
</evidence>
<dbReference type="InterPro" id="IPR006130">
    <property type="entry name" value="Asp/Orn_carbamoylTrfase"/>
</dbReference>
<dbReference type="UniPathway" id="UPA00070">
    <property type="reaction ID" value="UER00116"/>
</dbReference>
<feature type="domain" description="Aspartate/ornithine carbamoyltransferase Asp/Orn-binding" evidence="9">
    <location>
        <begin position="197"/>
        <end position="347"/>
    </location>
</feature>
<evidence type="ECO:0000256" key="2">
    <source>
        <dbReference type="ARBA" id="ARBA00008896"/>
    </source>
</evidence>
<dbReference type="InterPro" id="IPR036901">
    <property type="entry name" value="Asp/Orn_carbamoylTrfase_sf"/>
</dbReference>
<keyword evidence="5" id="KW-0665">Pyrimidine biosynthesis</keyword>
<dbReference type="EMBL" id="HBGZ01004680">
    <property type="protein sequence ID" value="CAD9579835.1"/>
    <property type="molecule type" value="Transcribed_RNA"/>
</dbReference>
<dbReference type="PRINTS" id="PR00101">
    <property type="entry name" value="ATCASE"/>
</dbReference>
<dbReference type="InterPro" id="IPR006132">
    <property type="entry name" value="Asp/Orn_carbamoyltranf_P-bd"/>
</dbReference>
<comment type="catalytic activity">
    <reaction evidence="7">
        <text>carbamoyl phosphate + L-aspartate = N-carbamoyl-L-aspartate + phosphate + H(+)</text>
        <dbReference type="Rhea" id="RHEA:20013"/>
        <dbReference type="ChEBI" id="CHEBI:15378"/>
        <dbReference type="ChEBI" id="CHEBI:29991"/>
        <dbReference type="ChEBI" id="CHEBI:32814"/>
        <dbReference type="ChEBI" id="CHEBI:43474"/>
        <dbReference type="ChEBI" id="CHEBI:58228"/>
        <dbReference type="EC" id="2.1.3.2"/>
    </reaction>
</comment>
<comment type="pathway">
    <text evidence="1">Pyrimidine metabolism; UMP biosynthesis via de novo pathway; (S)-dihydroorotate from bicarbonate: step 2/3.</text>
</comment>
<feature type="domain" description="Aspartate/ornithine carbamoyltransferase carbamoyl-P binding" evidence="10">
    <location>
        <begin position="25"/>
        <end position="170"/>
    </location>
</feature>
<keyword evidence="4 8" id="KW-0808">Transferase</keyword>
<reference evidence="11" key="1">
    <citation type="submission" date="2021-01" db="EMBL/GenBank/DDBJ databases">
        <authorList>
            <person name="Corre E."/>
            <person name="Pelletier E."/>
            <person name="Niang G."/>
            <person name="Scheremetjew M."/>
            <person name="Finn R."/>
            <person name="Kale V."/>
            <person name="Holt S."/>
            <person name="Cochrane G."/>
            <person name="Meng A."/>
            <person name="Brown T."/>
            <person name="Cohen L."/>
        </authorList>
    </citation>
    <scope>NUCLEOTIDE SEQUENCE</scope>
    <source>
        <strain evidence="11">SM1012Den-03</strain>
    </source>
</reference>
<dbReference type="PRINTS" id="PR00100">
    <property type="entry name" value="AOTCASE"/>
</dbReference>
<dbReference type="GO" id="GO:0016597">
    <property type="term" value="F:amino acid binding"/>
    <property type="evidence" value="ECO:0007669"/>
    <property type="project" value="InterPro"/>
</dbReference>
<dbReference type="FunFam" id="3.40.50.1370:FF:000002">
    <property type="entry name" value="Aspartate carbamoyltransferase 2"/>
    <property type="match status" value="1"/>
</dbReference>
<evidence type="ECO:0000256" key="8">
    <source>
        <dbReference type="RuleBase" id="RU003634"/>
    </source>
</evidence>
<dbReference type="NCBIfam" id="TIGR00670">
    <property type="entry name" value="asp_carb_tr"/>
    <property type="match status" value="1"/>
</dbReference>
<dbReference type="AlphaFoldDB" id="A0A7S2KN67"/>
<dbReference type="Pfam" id="PF00185">
    <property type="entry name" value="OTCace"/>
    <property type="match status" value="1"/>
</dbReference>
<evidence type="ECO:0000313" key="11">
    <source>
        <dbReference type="EMBL" id="CAD9579835.1"/>
    </source>
</evidence>
<dbReference type="PANTHER" id="PTHR45753">
    <property type="entry name" value="ORNITHINE CARBAMOYLTRANSFERASE, MITOCHONDRIAL"/>
    <property type="match status" value="1"/>
</dbReference>
<comment type="similarity">
    <text evidence="2">Belongs to the aspartate/ornithine carbamoyltransferase superfamily. ATCase family.</text>
</comment>
<evidence type="ECO:0000256" key="5">
    <source>
        <dbReference type="ARBA" id="ARBA00022975"/>
    </source>
</evidence>
<gene>
    <name evidence="11" type="ORF">SMAR0320_LOCUS3185</name>
</gene>
<evidence type="ECO:0000256" key="7">
    <source>
        <dbReference type="ARBA" id="ARBA00048859"/>
    </source>
</evidence>
<dbReference type="NCBIfam" id="NF002032">
    <property type="entry name" value="PRK00856.1"/>
    <property type="match status" value="1"/>
</dbReference>
<sequence>MTSASNDLSAVTNTLTDDVSSWEGKNLISVTQMTTSGILRLFQTAAAMRDLVRSKGGDDRLKHKVLASVFYEASTRTSCSFQAAIMRLGGTFLHVDGGKGGNTSASKKGESLEDTIRCLECYTDVTVLRHPTTGSVQQVALGDGTVKPVINAGDGVGEHPTQALLDFFTIFDELGLSLDVDNGNNTADNSHTGPLVVVLLGDLKHGRTVHSLAKLLARSSLKHELVLRYCAPASLEMPAHVKEYVQQCTDVKQEEYSDMSEAVKGANVLYVTRVQKERFETTEDYEKVKGAYVVDTSLMEAAPQGMIVMHPLPRVDEISTDVDSDPRACYFRQMENGMFVRMAILALILGAP</sequence>
<dbReference type="PROSITE" id="PS00097">
    <property type="entry name" value="CARBAMOYLTRANSFERASE"/>
    <property type="match status" value="1"/>
</dbReference>
<dbReference type="GO" id="GO:0044205">
    <property type="term" value="P:'de novo' UMP biosynthetic process"/>
    <property type="evidence" value="ECO:0007669"/>
    <property type="project" value="UniProtKB-UniPathway"/>
</dbReference>
<proteinExistence type="inferred from homology"/>
<dbReference type="InterPro" id="IPR006131">
    <property type="entry name" value="Asp_carbamoyltransf_Asp/Orn-bd"/>
</dbReference>
<dbReference type="GO" id="GO:0006207">
    <property type="term" value="P:'de novo' pyrimidine nucleobase biosynthetic process"/>
    <property type="evidence" value="ECO:0007669"/>
    <property type="project" value="InterPro"/>
</dbReference>
<accession>A0A7S2KN67</accession>
<evidence type="ECO:0000259" key="10">
    <source>
        <dbReference type="Pfam" id="PF02729"/>
    </source>
</evidence>
<evidence type="ECO:0000259" key="9">
    <source>
        <dbReference type="Pfam" id="PF00185"/>
    </source>
</evidence>
<dbReference type="SUPFAM" id="SSF53671">
    <property type="entry name" value="Aspartate/ornithine carbamoyltransferase"/>
    <property type="match status" value="1"/>
</dbReference>
<dbReference type="PANTHER" id="PTHR45753:SF6">
    <property type="entry name" value="ASPARTATE CARBAMOYLTRANSFERASE"/>
    <property type="match status" value="1"/>
</dbReference>
<evidence type="ECO:0000256" key="4">
    <source>
        <dbReference type="ARBA" id="ARBA00022679"/>
    </source>
</evidence>
<dbReference type="EC" id="2.1.3.2" evidence="3"/>